<proteinExistence type="predicted"/>
<organism evidence="3 4">
    <name type="scientific">Cuscuta europaea</name>
    <name type="common">European dodder</name>
    <dbReference type="NCBI Taxonomy" id="41803"/>
    <lineage>
        <taxon>Eukaryota</taxon>
        <taxon>Viridiplantae</taxon>
        <taxon>Streptophyta</taxon>
        <taxon>Embryophyta</taxon>
        <taxon>Tracheophyta</taxon>
        <taxon>Spermatophyta</taxon>
        <taxon>Magnoliopsida</taxon>
        <taxon>eudicotyledons</taxon>
        <taxon>Gunneridae</taxon>
        <taxon>Pentapetalae</taxon>
        <taxon>asterids</taxon>
        <taxon>lamiids</taxon>
        <taxon>Solanales</taxon>
        <taxon>Convolvulaceae</taxon>
        <taxon>Cuscuteae</taxon>
        <taxon>Cuscuta</taxon>
        <taxon>Cuscuta subgen. Cuscuta</taxon>
    </lineage>
</organism>
<dbReference type="InterPro" id="IPR024752">
    <property type="entry name" value="Myb/SANT-like_dom"/>
</dbReference>
<keyword evidence="4" id="KW-1185">Reference proteome</keyword>
<dbReference type="Proteomes" id="UP001152484">
    <property type="component" value="Unassembled WGS sequence"/>
</dbReference>
<dbReference type="AlphaFoldDB" id="A0A9P0YTJ3"/>
<feature type="region of interest" description="Disordered" evidence="1">
    <location>
        <begin position="132"/>
        <end position="205"/>
    </location>
</feature>
<evidence type="ECO:0000256" key="1">
    <source>
        <dbReference type="SAM" id="MobiDB-lite"/>
    </source>
</evidence>
<gene>
    <name evidence="3" type="ORF">CEURO_LOCUS5380</name>
</gene>
<dbReference type="OrthoDB" id="10615336at2759"/>
<name>A0A9P0YTJ3_CUSEU</name>
<dbReference type="EMBL" id="CAMAPE010000009">
    <property type="protein sequence ID" value="CAH9074913.1"/>
    <property type="molecule type" value="Genomic_DNA"/>
</dbReference>
<sequence>MSRRTPWNDTTTTTFLKICAEEKAKGNTKYDWNKIVNNLHVQTGTLFDCKKARNHFSELKDKYKAWVDLQNCTRINFDPVTGEVQVEERSLDRWKAYQQKHKRHGATVAKKQMPYLQYLEALFQGQTAHGVRGSSPASARTTPILNSNVAVEKTQNINTEESFDTGSPDENESHDTVYGEQSDSPIMVDQSSATTKKRKGKNNVGESLARKRGKIDRCLEIVKLASVKEQSVIEKVAKLLDEMEVDKKYGDQYYVDAMTFLSEGNKGEVFVTLRSENQRWMFLQKGVPYGNQD</sequence>
<evidence type="ECO:0000313" key="3">
    <source>
        <dbReference type="EMBL" id="CAH9074913.1"/>
    </source>
</evidence>
<comment type="caution">
    <text evidence="3">The sequence shown here is derived from an EMBL/GenBank/DDBJ whole genome shotgun (WGS) entry which is preliminary data.</text>
</comment>
<feature type="compositionally biased region" description="Acidic residues" evidence="1">
    <location>
        <begin position="161"/>
        <end position="170"/>
    </location>
</feature>
<accession>A0A9P0YTJ3</accession>
<dbReference type="PANTHER" id="PTHR47584">
    <property type="match status" value="1"/>
</dbReference>
<dbReference type="PANTHER" id="PTHR47584:SF17">
    <property type="entry name" value="MYB_SANT-LIKE DNA-BINDING DOMAIN PROTEIN"/>
    <property type="match status" value="1"/>
</dbReference>
<feature type="domain" description="Myb/SANT-like" evidence="2">
    <location>
        <begin position="7"/>
        <end position="89"/>
    </location>
</feature>
<dbReference type="InterPro" id="IPR045026">
    <property type="entry name" value="LIMYB"/>
</dbReference>
<evidence type="ECO:0000313" key="4">
    <source>
        <dbReference type="Proteomes" id="UP001152484"/>
    </source>
</evidence>
<evidence type="ECO:0000259" key="2">
    <source>
        <dbReference type="Pfam" id="PF12776"/>
    </source>
</evidence>
<dbReference type="Pfam" id="PF12776">
    <property type="entry name" value="Myb_DNA-bind_3"/>
    <property type="match status" value="1"/>
</dbReference>
<reference evidence="3" key="1">
    <citation type="submission" date="2022-07" db="EMBL/GenBank/DDBJ databases">
        <authorList>
            <person name="Macas J."/>
            <person name="Novak P."/>
            <person name="Neumann P."/>
        </authorList>
    </citation>
    <scope>NUCLEOTIDE SEQUENCE</scope>
</reference>
<feature type="compositionally biased region" description="Polar residues" evidence="1">
    <location>
        <begin position="179"/>
        <end position="194"/>
    </location>
</feature>
<protein>
    <recommendedName>
        <fullName evidence="2">Myb/SANT-like domain-containing protein</fullName>
    </recommendedName>
</protein>
<feature type="compositionally biased region" description="Polar residues" evidence="1">
    <location>
        <begin position="135"/>
        <end position="160"/>
    </location>
</feature>